<dbReference type="InterPro" id="IPR017266">
    <property type="entry name" value="DOC_1/2"/>
</dbReference>
<name>A0AA36M7E7_CYLNA</name>
<dbReference type="GO" id="GO:0017183">
    <property type="term" value="P:protein histidyl modification to diphthamide"/>
    <property type="evidence" value="ECO:0007669"/>
    <property type="project" value="TreeGrafter"/>
</dbReference>
<dbReference type="Gene3D" id="6.10.140.1300">
    <property type="match status" value="1"/>
</dbReference>
<dbReference type="AlphaFoldDB" id="A0AA36M7E7"/>
<dbReference type="EC" id="3.1.1.97" evidence="10"/>
<protein>
    <recommendedName>
        <fullName evidence="10">methylated diphthine methylhydrolase</fullName>
        <ecNumber evidence="10">3.1.1.97</ecNumber>
    </recommendedName>
</protein>
<dbReference type="InterPro" id="IPR001680">
    <property type="entry name" value="WD40_rpt"/>
</dbReference>
<reference evidence="13" key="1">
    <citation type="submission" date="2023-07" db="EMBL/GenBank/DDBJ databases">
        <authorList>
            <consortium name="CYATHOMIX"/>
        </authorList>
    </citation>
    <scope>NUCLEOTIDE SEQUENCE</scope>
    <source>
        <strain evidence="13">N/A</strain>
    </source>
</reference>
<dbReference type="PANTHER" id="PTHR46042:SF1">
    <property type="entry name" value="DIPHTHINE METHYLTRANSFERASE"/>
    <property type="match status" value="1"/>
</dbReference>
<comment type="similarity">
    <text evidence="9">Belongs to the DPH7 family.</text>
</comment>
<accession>A0AA36M7E7</accession>
<dbReference type="SUPFAM" id="SSF50978">
    <property type="entry name" value="WD40 repeat-like"/>
    <property type="match status" value="1"/>
</dbReference>
<evidence type="ECO:0000256" key="5">
    <source>
        <dbReference type="ARBA" id="ARBA00022574"/>
    </source>
</evidence>
<dbReference type="InterPro" id="IPR015943">
    <property type="entry name" value="WD40/YVTN_repeat-like_dom_sf"/>
</dbReference>
<evidence type="ECO:0000313" key="14">
    <source>
        <dbReference type="Proteomes" id="UP001176961"/>
    </source>
</evidence>
<evidence type="ECO:0000256" key="8">
    <source>
        <dbReference type="ARBA" id="ARBA00023242"/>
    </source>
</evidence>
<keyword evidence="5 12" id="KW-0853">WD repeat</keyword>
<evidence type="ECO:0000256" key="12">
    <source>
        <dbReference type="PROSITE-ProRule" id="PRU00221"/>
    </source>
</evidence>
<comment type="caution">
    <text evidence="13">The sequence shown here is derived from an EMBL/GenBank/DDBJ whole genome shotgun (WGS) entry which is preliminary data.</text>
</comment>
<dbReference type="GO" id="GO:0005737">
    <property type="term" value="C:cytoplasm"/>
    <property type="evidence" value="ECO:0007669"/>
    <property type="project" value="TreeGrafter"/>
</dbReference>
<dbReference type="SMART" id="SM00320">
    <property type="entry name" value="WD40"/>
    <property type="match status" value="2"/>
</dbReference>
<gene>
    <name evidence="13" type="ORF">CYNAS_LOCUS12348</name>
</gene>
<keyword evidence="6" id="KW-0677">Repeat</keyword>
<evidence type="ECO:0000256" key="11">
    <source>
        <dbReference type="ARBA" id="ARBA00047551"/>
    </source>
</evidence>
<comment type="subcellular location">
    <subcellularLocation>
        <location evidence="1">Nucleus</location>
    </subcellularLocation>
</comment>
<evidence type="ECO:0000256" key="9">
    <source>
        <dbReference type="ARBA" id="ARBA00038092"/>
    </source>
</evidence>
<comment type="similarity">
    <text evidence="3">Belongs to the CDK2AP family.</text>
</comment>
<dbReference type="PROSITE" id="PS50082">
    <property type="entry name" value="WD_REPEATS_2"/>
    <property type="match status" value="1"/>
</dbReference>
<feature type="repeat" description="WD" evidence="12">
    <location>
        <begin position="248"/>
        <end position="270"/>
    </location>
</feature>
<evidence type="ECO:0000256" key="7">
    <source>
        <dbReference type="ARBA" id="ARBA00022801"/>
    </source>
</evidence>
<dbReference type="Proteomes" id="UP001176961">
    <property type="component" value="Unassembled WGS sequence"/>
</dbReference>
<dbReference type="GO" id="GO:0061685">
    <property type="term" value="F:diphthine methylesterase activity"/>
    <property type="evidence" value="ECO:0007669"/>
    <property type="project" value="UniProtKB-EC"/>
</dbReference>
<dbReference type="InterPro" id="IPR052415">
    <property type="entry name" value="Diphthine_MTase"/>
</dbReference>
<keyword evidence="14" id="KW-1185">Reference proteome</keyword>
<organism evidence="13 14">
    <name type="scientific">Cylicocyclus nassatus</name>
    <name type="common">Nematode worm</name>
    <dbReference type="NCBI Taxonomy" id="53992"/>
    <lineage>
        <taxon>Eukaryota</taxon>
        <taxon>Metazoa</taxon>
        <taxon>Ecdysozoa</taxon>
        <taxon>Nematoda</taxon>
        <taxon>Chromadorea</taxon>
        <taxon>Rhabditida</taxon>
        <taxon>Rhabditina</taxon>
        <taxon>Rhabditomorpha</taxon>
        <taxon>Strongyloidea</taxon>
        <taxon>Strongylidae</taxon>
        <taxon>Cylicocyclus</taxon>
    </lineage>
</organism>
<evidence type="ECO:0000256" key="6">
    <source>
        <dbReference type="ARBA" id="ARBA00022737"/>
    </source>
</evidence>
<evidence type="ECO:0000256" key="3">
    <source>
        <dbReference type="ARBA" id="ARBA00008485"/>
    </source>
</evidence>
<keyword evidence="4" id="KW-0597">Phosphoprotein</keyword>
<evidence type="ECO:0000256" key="1">
    <source>
        <dbReference type="ARBA" id="ARBA00004123"/>
    </source>
</evidence>
<evidence type="ECO:0000313" key="13">
    <source>
        <dbReference type="EMBL" id="CAJ0600365.1"/>
    </source>
</evidence>
<evidence type="ECO:0000256" key="4">
    <source>
        <dbReference type="ARBA" id="ARBA00022553"/>
    </source>
</evidence>
<comment type="pathway">
    <text evidence="2">Protein modification; peptidyl-diphthamide biosynthesis.</text>
</comment>
<keyword evidence="7" id="KW-0378">Hydrolase</keyword>
<dbReference type="EMBL" id="CATQJL010000223">
    <property type="protein sequence ID" value="CAJ0600365.1"/>
    <property type="molecule type" value="Genomic_DNA"/>
</dbReference>
<evidence type="ECO:0000256" key="2">
    <source>
        <dbReference type="ARBA" id="ARBA00005156"/>
    </source>
</evidence>
<dbReference type="Pfam" id="PF09806">
    <property type="entry name" value="CDK2AP"/>
    <property type="match status" value="1"/>
</dbReference>
<comment type="catalytic activity">
    <reaction evidence="11">
        <text>diphthine methyl ester-[translation elongation factor 2] + H2O = diphthine-[translation elongation factor 2] + methanol + H(+)</text>
        <dbReference type="Rhea" id="RHEA:42656"/>
        <dbReference type="Rhea" id="RHEA-COMP:10172"/>
        <dbReference type="Rhea" id="RHEA-COMP:10173"/>
        <dbReference type="ChEBI" id="CHEBI:15377"/>
        <dbReference type="ChEBI" id="CHEBI:15378"/>
        <dbReference type="ChEBI" id="CHEBI:17790"/>
        <dbReference type="ChEBI" id="CHEBI:79005"/>
        <dbReference type="ChEBI" id="CHEBI:82696"/>
        <dbReference type="EC" id="3.1.1.97"/>
    </reaction>
</comment>
<evidence type="ECO:0000256" key="10">
    <source>
        <dbReference type="ARBA" id="ARBA00039131"/>
    </source>
</evidence>
<proteinExistence type="inferred from homology"/>
<dbReference type="PANTHER" id="PTHR46042">
    <property type="entry name" value="DIPHTHINE METHYLTRANSFERASE"/>
    <property type="match status" value="1"/>
</dbReference>
<dbReference type="Gene3D" id="2.130.10.10">
    <property type="entry name" value="YVTN repeat-like/Quinoprotein amine dehydrogenase"/>
    <property type="match status" value="1"/>
</dbReference>
<dbReference type="GO" id="GO:0005634">
    <property type="term" value="C:nucleus"/>
    <property type="evidence" value="ECO:0007669"/>
    <property type="project" value="UniProtKB-SubCell"/>
</dbReference>
<dbReference type="InterPro" id="IPR036322">
    <property type="entry name" value="WD40_repeat_dom_sf"/>
</dbReference>
<sequence length="389" mass="42498">MADDLSTASLPQYSVPGPQIASGSKYQQLLALIEELGKDIRPTYTGNKICAERLKRSIAHSRILVRECLIEAEKDRQKAAADAAVKNHCIIMPASIKLPERPAFARSTKSEVLVSTYQLESAESRVGFIYILSPGLEVLQCIKAPAGVFRFDFLKPKVIIAAVTDGSLFITTYGEKPTSESIPVSENMLLDVSSPSSTRNVACTDKVGNAHIVDVDTGTVVATWIAHSLPYTSEGCEVWTCSLNNVSLCTGGEDATLKVWDTRSKTTVNRVTGFDAGVTFSSWQGENTILTGSYDQHIRLFDLRQTKEPLQIKETAGGVWHIEDVQAHGNPCHVAACMYGGWAILDEKYNITQSDEKAGKELLYGVTMASENLLVYTTFNDYKVTASTI</sequence>
<keyword evidence="8" id="KW-0539">Nucleus</keyword>